<reference evidence="5" key="1">
    <citation type="journal article" date="2015" name="Nat. Genet.">
        <title>The genome and transcriptome of the zoonotic hookworm Ancylostoma ceylanicum identify infection-specific gene families.</title>
        <authorList>
            <person name="Schwarz E.M."/>
            <person name="Hu Y."/>
            <person name="Antoshechkin I."/>
            <person name="Miller M.M."/>
            <person name="Sternberg P.W."/>
            <person name="Aroian R.V."/>
        </authorList>
    </citation>
    <scope>NUCLEOTIDE SEQUENCE</scope>
    <source>
        <strain evidence="5">HY135</strain>
    </source>
</reference>
<protein>
    <recommendedName>
        <fullName evidence="3">ShKT domain-containing protein</fullName>
    </recommendedName>
</protein>
<dbReference type="PANTHER" id="PTHR21724">
    <property type="entry name" value="SHKT DOMAIN-CONTAINING PROTEIN"/>
    <property type="match status" value="1"/>
</dbReference>
<feature type="chain" id="PRO_5001487492" description="ShKT domain-containing protein" evidence="2">
    <location>
        <begin position="26"/>
        <end position="244"/>
    </location>
</feature>
<evidence type="ECO:0000313" key="4">
    <source>
        <dbReference type="EMBL" id="EYB96602.1"/>
    </source>
</evidence>
<dbReference type="Gene3D" id="1.10.10.1940">
    <property type="match status" value="2"/>
</dbReference>
<dbReference type="Gene3D" id="1.10.10.1870">
    <property type="entry name" value="ShTK domain-like"/>
    <property type="match status" value="1"/>
</dbReference>
<name>A0A016T1R2_9BILA</name>
<evidence type="ECO:0000259" key="3">
    <source>
        <dbReference type="PROSITE" id="PS51670"/>
    </source>
</evidence>
<dbReference type="STRING" id="53326.A0A016T1R2"/>
<organism evidence="4 5">
    <name type="scientific">Ancylostoma ceylanicum</name>
    <dbReference type="NCBI Taxonomy" id="53326"/>
    <lineage>
        <taxon>Eukaryota</taxon>
        <taxon>Metazoa</taxon>
        <taxon>Ecdysozoa</taxon>
        <taxon>Nematoda</taxon>
        <taxon>Chromadorea</taxon>
        <taxon>Rhabditida</taxon>
        <taxon>Rhabditina</taxon>
        <taxon>Rhabditomorpha</taxon>
        <taxon>Strongyloidea</taxon>
        <taxon>Ancylostomatidae</taxon>
        <taxon>Ancylostomatinae</taxon>
        <taxon>Ancylostoma</taxon>
    </lineage>
</organism>
<sequence>MLSSFQGNIMLFALVIAFLAVGTHAGITDKNCTTADGKWSERALGCKNSVSDTVCTSIVNPQTPLSVGTDTDRASNCYQMNSADSEEKKQAMINMCPNTCGYCCLTPQYNCANREFPGVTCDSITQAQCNDAKWREIIARDCPNVCGFCLEGGCVDAAIECANDKSICRNVDMQAFVQVNCKKTCGYCTGSSSTQYPGGITFAPGTCRDNSKSCASWKVNGFCESTFYNAAQKAQNCAKTCGLC</sequence>
<feature type="disulfide bond" evidence="1">
    <location>
        <begin position="154"/>
        <end position="188"/>
    </location>
</feature>
<evidence type="ECO:0000256" key="2">
    <source>
        <dbReference type="SAM" id="SignalP"/>
    </source>
</evidence>
<accession>A0A016T1R2</accession>
<dbReference type="PANTHER" id="PTHR21724:SF0">
    <property type="entry name" value="SHKT DOMAIN-CONTAINING PROTEIN"/>
    <property type="match status" value="1"/>
</dbReference>
<evidence type="ECO:0000313" key="5">
    <source>
        <dbReference type="Proteomes" id="UP000024635"/>
    </source>
</evidence>
<feature type="signal peptide" evidence="2">
    <location>
        <begin position="1"/>
        <end position="25"/>
    </location>
</feature>
<comment type="caution">
    <text evidence="4">The sequence shown here is derived from an EMBL/GenBank/DDBJ whole genome shotgun (WGS) entry which is preliminary data.</text>
</comment>
<keyword evidence="1" id="KW-1015">Disulfide bond</keyword>
<dbReference type="OrthoDB" id="5867083at2759"/>
<dbReference type="PROSITE" id="PS51670">
    <property type="entry name" value="SHKT"/>
    <property type="match status" value="2"/>
</dbReference>
<comment type="caution">
    <text evidence="1">Lacks conserved residue(s) required for the propagation of feature annotation.</text>
</comment>
<dbReference type="Pfam" id="PF01549">
    <property type="entry name" value="ShK"/>
    <property type="match status" value="4"/>
</dbReference>
<proteinExistence type="predicted"/>
<feature type="domain" description="ShKT" evidence="3">
    <location>
        <begin position="207"/>
        <end position="244"/>
    </location>
</feature>
<dbReference type="SMART" id="SM00254">
    <property type="entry name" value="ShKT"/>
    <property type="match status" value="3"/>
</dbReference>
<dbReference type="EMBL" id="JARK01001484">
    <property type="protein sequence ID" value="EYB96602.1"/>
    <property type="molecule type" value="Genomic_DNA"/>
</dbReference>
<keyword evidence="2" id="KW-0732">Signal</keyword>
<feature type="domain" description="ShKT" evidence="3">
    <location>
        <begin position="154"/>
        <end position="188"/>
    </location>
</feature>
<gene>
    <name evidence="4" type="primary">Acey_s0148.g2623</name>
    <name evidence="4" type="ORF">Y032_0148g2623</name>
</gene>
<evidence type="ECO:0000256" key="1">
    <source>
        <dbReference type="PROSITE-ProRule" id="PRU01005"/>
    </source>
</evidence>
<dbReference type="InterPro" id="IPR003582">
    <property type="entry name" value="ShKT_dom"/>
</dbReference>
<dbReference type="AlphaFoldDB" id="A0A016T1R2"/>
<dbReference type="Proteomes" id="UP000024635">
    <property type="component" value="Unassembled WGS sequence"/>
</dbReference>
<keyword evidence="5" id="KW-1185">Reference proteome</keyword>